<sequence>MDDHIREFSGGLHSPKRGDGCVTAEALPIWLLNPCHGLVDGDPGTELGFLVVHDDRYCAVVLSPIEAACLRLIELIRSTKVLRAIADWSAVNGQFSSVSDKSLDLDISVYHFLYFLRLLFLTMVMVHSRAATGRKKRICGSCCHCTPLTLQEYLRRYVYAVGPLAMVPIQPSKDDQRLHHPTDSNQALGKHIDMKNAQPVEMTINKFVVPDGTRTNPNSRL</sequence>
<proteinExistence type="predicted"/>
<accession>A0A6A5YPQ1</accession>
<reference evidence="1" key="1">
    <citation type="journal article" date="2020" name="Stud. Mycol.">
        <title>101 Dothideomycetes genomes: a test case for predicting lifestyles and emergence of pathogens.</title>
        <authorList>
            <person name="Haridas S."/>
            <person name="Albert R."/>
            <person name="Binder M."/>
            <person name="Bloem J."/>
            <person name="Labutti K."/>
            <person name="Salamov A."/>
            <person name="Andreopoulos B."/>
            <person name="Baker S."/>
            <person name="Barry K."/>
            <person name="Bills G."/>
            <person name="Bluhm B."/>
            <person name="Cannon C."/>
            <person name="Castanera R."/>
            <person name="Culley D."/>
            <person name="Daum C."/>
            <person name="Ezra D."/>
            <person name="Gonzalez J."/>
            <person name="Henrissat B."/>
            <person name="Kuo A."/>
            <person name="Liang C."/>
            <person name="Lipzen A."/>
            <person name="Lutzoni F."/>
            <person name="Magnuson J."/>
            <person name="Mondo S."/>
            <person name="Nolan M."/>
            <person name="Ohm R."/>
            <person name="Pangilinan J."/>
            <person name="Park H.-J."/>
            <person name="Ramirez L."/>
            <person name="Alfaro M."/>
            <person name="Sun H."/>
            <person name="Tritt A."/>
            <person name="Yoshinaga Y."/>
            <person name="Zwiers L.-H."/>
            <person name="Turgeon B."/>
            <person name="Goodwin S."/>
            <person name="Spatafora J."/>
            <person name="Crous P."/>
            <person name="Grigoriev I."/>
        </authorList>
    </citation>
    <scope>NUCLEOTIDE SEQUENCE</scope>
    <source>
        <strain evidence="1">CBS 627.86</strain>
    </source>
</reference>
<evidence type="ECO:0000313" key="1">
    <source>
        <dbReference type="EMBL" id="KAF2108111.1"/>
    </source>
</evidence>
<evidence type="ECO:0000313" key="2">
    <source>
        <dbReference type="Proteomes" id="UP000799770"/>
    </source>
</evidence>
<dbReference type="EMBL" id="ML977349">
    <property type="protein sequence ID" value="KAF2108111.1"/>
    <property type="molecule type" value="Genomic_DNA"/>
</dbReference>
<name>A0A6A5YPQ1_9PLEO</name>
<dbReference type="AlphaFoldDB" id="A0A6A5YPQ1"/>
<gene>
    <name evidence="1" type="ORF">BDV96DRAFT_605801</name>
</gene>
<organism evidence="1 2">
    <name type="scientific">Lophiotrema nucula</name>
    <dbReference type="NCBI Taxonomy" id="690887"/>
    <lineage>
        <taxon>Eukaryota</taxon>
        <taxon>Fungi</taxon>
        <taxon>Dikarya</taxon>
        <taxon>Ascomycota</taxon>
        <taxon>Pezizomycotina</taxon>
        <taxon>Dothideomycetes</taxon>
        <taxon>Pleosporomycetidae</taxon>
        <taxon>Pleosporales</taxon>
        <taxon>Lophiotremataceae</taxon>
        <taxon>Lophiotrema</taxon>
    </lineage>
</organism>
<protein>
    <submittedName>
        <fullName evidence="1">Uncharacterized protein</fullName>
    </submittedName>
</protein>
<keyword evidence="2" id="KW-1185">Reference proteome</keyword>
<dbReference type="Proteomes" id="UP000799770">
    <property type="component" value="Unassembled WGS sequence"/>
</dbReference>